<evidence type="ECO:0000256" key="4">
    <source>
        <dbReference type="ARBA" id="ARBA00022824"/>
    </source>
</evidence>
<evidence type="ECO:0000256" key="5">
    <source>
        <dbReference type="ARBA" id="ARBA00022989"/>
    </source>
</evidence>
<dbReference type="GO" id="GO:0180047">
    <property type="term" value="P:dolichol phosphate mannose biosynthetic process"/>
    <property type="evidence" value="ECO:0007669"/>
    <property type="project" value="InterPro"/>
</dbReference>
<evidence type="ECO:0000256" key="1">
    <source>
        <dbReference type="ARBA" id="ARBA00004477"/>
    </source>
</evidence>
<dbReference type="AlphaFoldDB" id="A0A137PGQ9"/>
<dbReference type="UniPathway" id="UPA00378"/>
<dbReference type="InterPro" id="IPR009914">
    <property type="entry name" value="DPM2"/>
</dbReference>
<protein>
    <recommendedName>
        <fullName evidence="7">Dolichol phosphate-mannose biosynthesis regulatory protein</fullName>
    </recommendedName>
</protein>
<feature type="transmembrane region" description="Helical" evidence="7">
    <location>
        <begin position="7"/>
        <end position="29"/>
    </location>
</feature>
<evidence type="ECO:0000313" key="9">
    <source>
        <dbReference type="Proteomes" id="UP000070444"/>
    </source>
</evidence>
<evidence type="ECO:0000313" key="8">
    <source>
        <dbReference type="EMBL" id="KXN74187.1"/>
    </source>
</evidence>
<dbReference type="OMA" id="YTLWIIV"/>
<organism evidence="8 9">
    <name type="scientific">Conidiobolus coronatus (strain ATCC 28846 / CBS 209.66 / NRRL 28638)</name>
    <name type="common">Delacroixia coronata</name>
    <dbReference type="NCBI Taxonomy" id="796925"/>
    <lineage>
        <taxon>Eukaryota</taxon>
        <taxon>Fungi</taxon>
        <taxon>Fungi incertae sedis</taxon>
        <taxon>Zoopagomycota</taxon>
        <taxon>Entomophthoromycotina</taxon>
        <taxon>Entomophthoromycetes</taxon>
        <taxon>Entomophthorales</taxon>
        <taxon>Ancylistaceae</taxon>
        <taxon>Conidiobolus</taxon>
    </lineage>
</organism>
<dbReference type="GO" id="GO:0030234">
    <property type="term" value="F:enzyme regulator activity"/>
    <property type="evidence" value="ECO:0007669"/>
    <property type="project" value="UniProtKB-UniRule"/>
</dbReference>
<reference evidence="8 9" key="1">
    <citation type="journal article" date="2015" name="Genome Biol. Evol.">
        <title>Phylogenomic analyses indicate that early fungi evolved digesting cell walls of algal ancestors of land plants.</title>
        <authorList>
            <person name="Chang Y."/>
            <person name="Wang S."/>
            <person name="Sekimoto S."/>
            <person name="Aerts A.L."/>
            <person name="Choi C."/>
            <person name="Clum A."/>
            <person name="LaButti K.M."/>
            <person name="Lindquist E.A."/>
            <person name="Yee Ngan C."/>
            <person name="Ohm R.A."/>
            <person name="Salamov A.A."/>
            <person name="Grigoriev I.V."/>
            <person name="Spatafora J.W."/>
            <person name="Berbee M.L."/>
        </authorList>
    </citation>
    <scope>NUCLEOTIDE SEQUENCE [LARGE SCALE GENOMIC DNA]</scope>
    <source>
        <strain evidence="8 9">NRRL 28638</strain>
    </source>
</reference>
<dbReference type="GO" id="GO:0006506">
    <property type="term" value="P:GPI anchor biosynthetic process"/>
    <property type="evidence" value="ECO:0007669"/>
    <property type="project" value="TreeGrafter"/>
</dbReference>
<evidence type="ECO:0000256" key="7">
    <source>
        <dbReference type="RuleBase" id="RU365084"/>
    </source>
</evidence>
<dbReference type="EMBL" id="KQ964426">
    <property type="protein sequence ID" value="KXN74187.1"/>
    <property type="molecule type" value="Genomic_DNA"/>
</dbReference>
<gene>
    <name evidence="8" type="ORF">CONCODRAFT_54741</name>
</gene>
<comment type="subunit">
    <text evidence="7">Component of the dolichol-phosphate mannose (DPM) synthase complex.</text>
</comment>
<sequence length="83" mass="9436">MTNSQDIAVGGSLIAFSTFVFTYYTFWALVLPFIDEDSFLQNFFLPRPYVIGIPVFLLVLGLTLICLFFGSVLMKKKNKKKSN</sequence>
<name>A0A137PGQ9_CONC2</name>
<dbReference type="Pfam" id="PF07297">
    <property type="entry name" value="DPM2"/>
    <property type="match status" value="1"/>
</dbReference>
<keyword evidence="9" id="KW-1185">Reference proteome</keyword>
<evidence type="ECO:0000256" key="3">
    <source>
        <dbReference type="ARBA" id="ARBA00022692"/>
    </source>
</evidence>
<dbReference type="PANTHER" id="PTHR15039">
    <property type="entry name" value="DOLICHOL PHOSPHATE-MANNOSE BIOSYNTHESIS REGULATORY PROTEIN"/>
    <property type="match status" value="1"/>
</dbReference>
<dbReference type="GO" id="GO:0005789">
    <property type="term" value="C:endoplasmic reticulum membrane"/>
    <property type="evidence" value="ECO:0007669"/>
    <property type="project" value="UniProtKB-SubCell"/>
</dbReference>
<evidence type="ECO:0000256" key="6">
    <source>
        <dbReference type="ARBA" id="ARBA00023136"/>
    </source>
</evidence>
<dbReference type="Proteomes" id="UP000070444">
    <property type="component" value="Unassembled WGS sequence"/>
</dbReference>
<dbReference type="STRING" id="796925.A0A137PGQ9"/>
<comment type="pathway">
    <text evidence="7">Protein modification; protein glycosylation.</text>
</comment>
<comment type="subcellular location">
    <subcellularLocation>
        <location evidence="1 7">Endoplasmic reticulum membrane</location>
        <topology evidence="1 7">Multi-pass membrane protein</topology>
    </subcellularLocation>
</comment>
<evidence type="ECO:0000256" key="2">
    <source>
        <dbReference type="ARBA" id="ARBA00005478"/>
    </source>
</evidence>
<accession>A0A137PGQ9</accession>
<proteinExistence type="inferred from homology"/>
<comment type="similarity">
    <text evidence="2 7">Belongs to the DPM2 family.</text>
</comment>
<keyword evidence="5 7" id="KW-1133">Transmembrane helix</keyword>
<keyword evidence="4 7" id="KW-0256">Endoplasmic reticulum</keyword>
<dbReference type="OrthoDB" id="311279at2759"/>
<dbReference type="GO" id="GO:0033185">
    <property type="term" value="C:dolichol-phosphate-mannose synthase complex"/>
    <property type="evidence" value="ECO:0007669"/>
    <property type="project" value="TreeGrafter"/>
</dbReference>
<keyword evidence="3 7" id="KW-0812">Transmembrane</keyword>
<feature type="transmembrane region" description="Helical" evidence="7">
    <location>
        <begin position="49"/>
        <end position="73"/>
    </location>
</feature>
<dbReference type="PANTHER" id="PTHR15039:SF11">
    <property type="entry name" value="DOLICHOL PHOSPHATE-MANNOSE BIOSYNTHESIS REGULATORY PROTEIN"/>
    <property type="match status" value="1"/>
</dbReference>
<comment type="function">
    <text evidence="7">Regulatory subunit of the dolichol-phosphate mannose (DPM) synthase complex; essential for the ER localization.</text>
</comment>
<keyword evidence="6 7" id="KW-0472">Membrane</keyword>